<evidence type="ECO:0000313" key="6">
    <source>
        <dbReference type="Proteomes" id="UP000693946"/>
    </source>
</evidence>
<feature type="compositionally biased region" description="Acidic residues" evidence="3">
    <location>
        <begin position="244"/>
        <end position="262"/>
    </location>
</feature>
<dbReference type="Pfam" id="PF21536">
    <property type="entry name" value="BTB_KLHL33"/>
    <property type="match status" value="1"/>
</dbReference>
<feature type="compositionally biased region" description="Basic and acidic residues" evidence="3">
    <location>
        <begin position="263"/>
        <end position="279"/>
    </location>
</feature>
<reference evidence="5 6" key="1">
    <citation type="journal article" date="2021" name="Sci. Rep.">
        <title>Chromosome anchoring in Senegalese sole (Solea senegalensis) reveals sex-associated markers and genome rearrangements in flatfish.</title>
        <authorList>
            <person name="Guerrero-Cozar I."/>
            <person name="Gomez-Garrido J."/>
            <person name="Berbel C."/>
            <person name="Martinez-Blanch J.F."/>
            <person name="Alioto T."/>
            <person name="Claros M.G."/>
            <person name="Gagnaire P.A."/>
            <person name="Manchado M."/>
        </authorList>
    </citation>
    <scope>NUCLEOTIDE SEQUENCE [LARGE SCALE GENOMIC DNA]</scope>
    <source>
        <strain evidence="5">Sse05_10M</strain>
    </source>
</reference>
<dbReference type="AlphaFoldDB" id="A0AAV6QV73"/>
<evidence type="ECO:0000256" key="3">
    <source>
        <dbReference type="SAM" id="MobiDB-lite"/>
    </source>
</evidence>
<keyword evidence="6" id="KW-1185">Reference proteome</keyword>
<comment type="caution">
    <text evidence="5">The sequence shown here is derived from an EMBL/GenBank/DDBJ whole genome shotgun (WGS) entry which is preliminary data.</text>
</comment>
<feature type="compositionally biased region" description="Acidic residues" evidence="3">
    <location>
        <begin position="320"/>
        <end position="342"/>
    </location>
</feature>
<feature type="compositionally biased region" description="Acidic residues" evidence="3">
    <location>
        <begin position="39"/>
        <end position="60"/>
    </location>
</feature>
<evidence type="ECO:0000256" key="2">
    <source>
        <dbReference type="ARBA" id="ARBA00022737"/>
    </source>
</evidence>
<dbReference type="InterPro" id="IPR006652">
    <property type="entry name" value="Kelch_1"/>
</dbReference>
<dbReference type="PANTHER" id="PTHR45632">
    <property type="entry name" value="LD33804P"/>
    <property type="match status" value="1"/>
</dbReference>
<dbReference type="SMART" id="SM00612">
    <property type="entry name" value="Kelch"/>
    <property type="match status" value="5"/>
</dbReference>
<dbReference type="Proteomes" id="UP000693946">
    <property type="component" value="Linkage Group LG3"/>
</dbReference>
<evidence type="ECO:0000313" key="5">
    <source>
        <dbReference type="EMBL" id="KAG7497003.1"/>
    </source>
</evidence>
<dbReference type="Pfam" id="PF00651">
    <property type="entry name" value="BTB"/>
    <property type="match status" value="1"/>
</dbReference>
<dbReference type="PROSITE" id="PS50097">
    <property type="entry name" value="BTB"/>
    <property type="match status" value="2"/>
</dbReference>
<evidence type="ECO:0000259" key="4">
    <source>
        <dbReference type="PROSITE" id="PS50097"/>
    </source>
</evidence>
<proteinExistence type="predicted"/>
<evidence type="ECO:0000256" key="1">
    <source>
        <dbReference type="ARBA" id="ARBA00022441"/>
    </source>
</evidence>
<feature type="compositionally biased region" description="Acidic residues" evidence="3">
    <location>
        <begin position="171"/>
        <end position="213"/>
    </location>
</feature>
<accession>A0AAV6QV73</accession>
<feature type="compositionally biased region" description="Basic and acidic residues" evidence="3">
    <location>
        <begin position="29"/>
        <end position="38"/>
    </location>
</feature>
<protein>
    <submittedName>
        <fullName evidence="5">Kelch 33</fullName>
    </submittedName>
</protein>
<feature type="compositionally biased region" description="Acidic residues" evidence="3">
    <location>
        <begin position="135"/>
        <end position="145"/>
    </location>
</feature>
<feature type="compositionally biased region" description="Basic and acidic residues" evidence="3">
    <location>
        <begin position="230"/>
        <end position="243"/>
    </location>
</feature>
<dbReference type="PANTHER" id="PTHR45632:SF14">
    <property type="entry name" value="KELCH-LIKE PROTEIN 33"/>
    <property type="match status" value="1"/>
</dbReference>
<feature type="domain" description="BTB" evidence="4">
    <location>
        <begin position="380"/>
        <end position="464"/>
    </location>
</feature>
<feature type="compositionally biased region" description="Acidic residues" evidence="3">
    <location>
        <begin position="86"/>
        <end position="106"/>
    </location>
</feature>
<feature type="compositionally biased region" description="Basic and acidic residues" evidence="3">
    <location>
        <begin position="152"/>
        <end position="170"/>
    </location>
</feature>
<dbReference type="SMART" id="SM00225">
    <property type="entry name" value="BTB"/>
    <property type="match status" value="2"/>
</dbReference>
<feature type="compositionally biased region" description="Acidic residues" evidence="3">
    <location>
        <begin position="295"/>
        <end position="308"/>
    </location>
</feature>
<feature type="domain" description="BTB" evidence="4">
    <location>
        <begin position="527"/>
        <end position="594"/>
    </location>
</feature>
<keyword evidence="2" id="KW-0677">Repeat</keyword>
<dbReference type="Pfam" id="PF24981">
    <property type="entry name" value="Beta-prop_ATRN-LZTR1"/>
    <property type="match status" value="1"/>
</dbReference>
<sequence>MAVANPCFQKEGYEWTEVKNKTGRRWRERGRQRAKLEVNGEDGEEVEEGDGEEMEEDTGSEEVREEANEAGRNGEEEVEMNVDKEVGEEDTKEGEQLEDEQNEEDIAAQRNGTVDETDKNGEEEEGELETKREEVDDLEDGEEAGGNEAEVWEDRVEREVGGSQEGLDKELWEEEGEMEEEVEMNVDKEEEEEETTEGEQEEDDSNEQNVEDSADQRDGTIDEENLSDSAKSDHEDFDWRSEGDIDDSESDDDDDDDEEEEKASEKQSDDLKELDDLQEHSSTNESSIREAWTSTEEDVSEKLLDEEETATRSCSTHEEDFLDYQEEEEDSTDDEEAEHSLYEDVDCSDEGAMMKIFQEDDYPKDIFRTLTEFKDSFLLTDLIISTNDGKTFQVHSLVLAAVSSLIWETLSRGNMVYNVDGIKARNTISVGINTWSLCLGPEVDHVGLEAIVEFAYSGHVSQLNKDTMEQIKAAAQTLGAHRVMELCPEEGSTHTGEKKKEKRISAAEQMRISLQSIRQMWMDGVGCDVILDGIGKSLHVHRIILAASSDYFRGMFTLGMKESYQPRINLPFLLASELETLIGCSYSGALSLSWRCVFELTSTALQLQYQPALSLCLSFLQKEINPQSCLDVASFAAAYEMAHLLEVADDYVLRQFQKVACTLKFKDLPARQLLKYLNSRSLCVQSELVVFKAVVAWIQAKPKTRIRLTKELMKTINFPLMTFKEFNEVHSLNMWSEHSLDELYKTIFENFCSYETAPHSQYRIYLPKESLVLIGGDQITEDFGRRTISRELWFGNSLRNHTGVKKAMEWRRLGEMPEPARFSHEVAVIKGQLYVFGGKKYYGLGDTLNSVLRYNPNESSWESLPEMQEKRCFFSVVVLDGQIYAIGGHCEPEYRDSVERYCPATNSWSFTRPLDLPLTGHVAKVSQGQIFISGGVNDDYRCLATMFRYHPETGSAHLANMTRPRAYHCMEALGDCLYVAGGNTIDDHMTVVDQLTCEVYSPAVNTWTAFMSLPVPHVGAGSAVLEGKFYVLGGYSQEDYSDTKMVHRYDPTTQRWENIGKMPGPNNDIRACVLSLPEHLRLQHL</sequence>
<name>A0AAV6QV73_SOLSE</name>
<feature type="region of interest" description="Disordered" evidence="3">
    <location>
        <begin position="21"/>
        <end position="342"/>
    </location>
</feature>
<dbReference type="InterPro" id="IPR000210">
    <property type="entry name" value="BTB/POZ_dom"/>
</dbReference>
<feature type="compositionally biased region" description="Basic and acidic residues" evidence="3">
    <location>
        <begin position="61"/>
        <end position="85"/>
    </location>
</feature>
<dbReference type="SMART" id="SM00875">
    <property type="entry name" value="BACK"/>
    <property type="match status" value="1"/>
</dbReference>
<dbReference type="Pfam" id="PF07707">
    <property type="entry name" value="BACK"/>
    <property type="match status" value="1"/>
</dbReference>
<organism evidence="5 6">
    <name type="scientific">Solea senegalensis</name>
    <name type="common">Senegalese sole</name>
    <dbReference type="NCBI Taxonomy" id="28829"/>
    <lineage>
        <taxon>Eukaryota</taxon>
        <taxon>Metazoa</taxon>
        <taxon>Chordata</taxon>
        <taxon>Craniata</taxon>
        <taxon>Vertebrata</taxon>
        <taxon>Euteleostomi</taxon>
        <taxon>Actinopterygii</taxon>
        <taxon>Neopterygii</taxon>
        <taxon>Teleostei</taxon>
        <taxon>Neoteleostei</taxon>
        <taxon>Acanthomorphata</taxon>
        <taxon>Carangaria</taxon>
        <taxon>Pleuronectiformes</taxon>
        <taxon>Pleuronectoidei</taxon>
        <taxon>Soleidae</taxon>
        <taxon>Solea</taxon>
    </lineage>
</organism>
<keyword evidence="1" id="KW-0880">Kelch repeat</keyword>
<gene>
    <name evidence="5" type="ORF">JOB18_029930</name>
</gene>
<dbReference type="EMBL" id="JAGKHQ010000015">
    <property type="protein sequence ID" value="KAG7497003.1"/>
    <property type="molecule type" value="Genomic_DNA"/>
</dbReference>
<dbReference type="InterPro" id="IPR056737">
    <property type="entry name" value="Beta-prop_ATRN-MKLN-like"/>
</dbReference>
<dbReference type="InterPro" id="IPR011705">
    <property type="entry name" value="BACK"/>
</dbReference>